<feature type="transmembrane region" description="Helical" evidence="7">
    <location>
        <begin position="272"/>
        <end position="294"/>
    </location>
</feature>
<feature type="transmembrane region" description="Helical" evidence="7">
    <location>
        <begin position="42"/>
        <end position="65"/>
    </location>
</feature>
<evidence type="ECO:0000256" key="4">
    <source>
        <dbReference type="ARBA" id="ARBA00022692"/>
    </source>
</evidence>
<feature type="transmembrane region" description="Helical" evidence="7">
    <location>
        <begin position="314"/>
        <end position="331"/>
    </location>
</feature>
<sequence>MDAFILLGSFIALILLGMPVAYALGLSALIGAWWIEIPFDALMIQVAGGVNKFSLLAIPFFVLAGAIMAEGGMSRRLVAFAGVLVGFVRGGLSLVNIVASTFFGAISGSSVADTASVGSVLIPEMERKGYPRDFSTAVTVSGSVQALLTPPSHNSVLYSLAAGGTVSIASLFMAGIMPGLLLSAVLMVLCMIFARKRNYPKGEVIPLRQALKIAADALWGLMAMVIILGGILTGVFTATESAAVAVVWSFFVTMFIYRDYKWRDLPKLMHRAVRTISIVMILIGFAASFGYILTLMEIPMKITTAFLTLSDNRYVILMCINVMLLLLGTVMDMAPLILILTPILLPVITGIGVDPVHFGMIMLVNLGIGLITPPVGAVLFVGAAVGKVSIEATVKALLPFYLALFMVLMMVTYIPAISLWLPSVVL</sequence>
<protein>
    <recommendedName>
        <fullName evidence="7">TRAP transporter large permease protein</fullName>
    </recommendedName>
</protein>
<evidence type="ECO:0000256" key="3">
    <source>
        <dbReference type="ARBA" id="ARBA00022519"/>
    </source>
</evidence>
<feature type="transmembrane region" description="Helical" evidence="7">
    <location>
        <begin position="168"/>
        <end position="193"/>
    </location>
</feature>
<dbReference type="Proteomes" id="UP000614982">
    <property type="component" value="Unassembled WGS sequence"/>
</dbReference>
<gene>
    <name evidence="9" type="ORF">PSCICP_31720</name>
</gene>
<comment type="similarity">
    <text evidence="7">Belongs to the TRAP transporter large permease family.</text>
</comment>
<evidence type="ECO:0000256" key="7">
    <source>
        <dbReference type="RuleBase" id="RU369079"/>
    </source>
</evidence>
<name>A0ABQ1DQ96_PSECI</name>
<dbReference type="InterPro" id="IPR010656">
    <property type="entry name" value="DctM"/>
</dbReference>
<comment type="function">
    <text evidence="7">Part of the tripartite ATP-independent periplasmic (TRAP) transport system.</text>
</comment>
<keyword evidence="10" id="KW-1185">Reference proteome</keyword>
<evidence type="ECO:0000256" key="1">
    <source>
        <dbReference type="ARBA" id="ARBA00004429"/>
    </source>
</evidence>
<accession>A0ABQ1DQ96</accession>
<feature type="transmembrane region" description="Helical" evidence="7">
    <location>
        <begin position="336"/>
        <end position="353"/>
    </location>
</feature>
<proteinExistence type="inferred from homology"/>
<dbReference type="InterPro" id="IPR004681">
    <property type="entry name" value="TRAP_DctM"/>
</dbReference>
<evidence type="ECO:0000256" key="5">
    <source>
        <dbReference type="ARBA" id="ARBA00022989"/>
    </source>
</evidence>
<feature type="transmembrane region" description="Helical" evidence="7">
    <location>
        <begin position="397"/>
        <end position="421"/>
    </location>
</feature>
<comment type="subunit">
    <text evidence="7">The complex comprises the extracytoplasmic solute receptor protein and the two transmembrane proteins.</text>
</comment>
<dbReference type="Pfam" id="PF06808">
    <property type="entry name" value="DctM"/>
    <property type="match status" value="1"/>
</dbReference>
<comment type="caution">
    <text evidence="7">Lacks conserved residue(s) required for the propagation of feature annotation.</text>
</comment>
<feature type="domain" description="TRAP C4-dicarboxylate transport system permease DctM subunit" evidence="8">
    <location>
        <begin position="7"/>
        <end position="417"/>
    </location>
</feature>
<comment type="subcellular location">
    <subcellularLocation>
        <location evidence="1 7">Cell inner membrane</location>
        <topology evidence="1 7">Multi-pass membrane protein</topology>
    </subcellularLocation>
</comment>
<keyword evidence="4 7" id="KW-0812">Transmembrane</keyword>
<comment type="caution">
    <text evidence="9">The sequence shown here is derived from an EMBL/GenBank/DDBJ whole genome shotgun (WGS) entry which is preliminary data.</text>
</comment>
<feature type="transmembrane region" description="Helical" evidence="7">
    <location>
        <begin position="77"/>
        <end position="99"/>
    </location>
</feature>
<dbReference type="PANTHER" id="PTHR33362:SF2">
    <property type="entry name" value="TRAP TRANSPORTER LARGE PERMEASE PROTEIN"/>
    <property type="match status" value="1"/>
</dbReference>
<feature type="transmembrane region" description="Helical" evidence="7">
    <location>
        <begin position="213"/>
        <end position="236"/>
    </location>
</feature>
<evidence type="ECO:0000313" key="10">
    <source>
        <dbReference type="Proteomes" id="UP000614982"/>
    </source>
</evidence>
<dbReference type="RefSeq" id="WP_025257899.1">
    <property type="nucleotide sequence ID" value="NZ_BLVZ01000011.1"/>
</dbReference>
<evidence type="ECO:0000313" key="9">
    <source>
        <dbReference type="EMBL" id="GFM93200.1"/>
    </source>
</evidence>
<keyword evidence="7" id="KW-0813">Transport</keyword>
<evidence type="ECO:0000256" key="2">
    <source>
        <dbReference type="ARBA" id="ARBA00022475"/>
    </source>
</evidence>
<keyword evidence="3 7" id="KW-0997">Cell inner membrane</keyword>
<organism evidence="9 10">
    <name type="scientific">Pseudomonas cichorii</name>
    <dbReference type="NCBI Taxonomy" id="36746"/>
    <lineage>
        <taxon>Bacteria</taxon>
        <taxon>Pseudomonadati</taxon>
        <taxon>Pseudomonadota</taxon>
        <taxon>Gammaproteobacteria</taxon>
        <taxon>Pseudomonadales</taxon>
        <taxon>Pseudomonadaceae</taxon>
        <taxon>Pseudomonas</taxon>
    </lineage>
</organism>
<keyword evidence="6 7" id="KW-0472">Membrane</keyword>
<evidence type="ECO:0000259" key="8">
    <source>
        <dbReference type="Pfam" id="PF06808"/>
    </source>
</evidence>
<dbReference type="NCBIfam" id="TIGR00786">
    <property type="entry name" value="dctM"/>
    <property type="match status" value="1"/>
</dbReference>
<dbReference type="PIRSF" id="PIRSF006066">
    <property type="entry name" value="HI0050"/>
    <property type="match status" value="1"/>
</dbReference>
<feature type="transmembrane region" description="Helical" evidence="7">
    <location>
        <begin position="359"/>
        <end position="385"/>
    </location>
</feature>
<reference evidence="9 10" key="1">
    <citation type="submission" date="2020-05" db="EMBL/GenBank/DDBJ databases">
        <title>Genetic diversity of Pseudomonas cichorii.</title>
        <authorList>
            <person name="Tani S."/>
            <person name="Yagi H."/>
            <person name="Hashimoto S."/>
            <person name="Iiyama K."/>
            <person name="Furuya N."/>
        </authorList>
    </citation>
    <scope>NUCLEOTIDE SEQUENCE [LARGE SCALE GENOMIC DNA]</scope>
    <source>
        <strain evidence="9 10">LMG 2162</strain>
    </source>
</reference>
<evidence type="ECO:0000256" key="6">
    <source>
        <dbReference type="ARBA" id="ARBA00023136"/>
    </source>
</evidence>
<keyword evidence="5 7" id="KW-1133">Transmembrane helix</keyword>
<keyword evidence="2" id="KW-1003">Cell membrane</keyword>
<dbReference type="EMBL" id="BLWA01000008">
    <property type="protein sequence ID" value="GFM93200.1"/>
    <property type="molecule type" value="Genomic_DNA"/>
</dbReference>
<dbReference type="PANTHER" id="PTHR33362">
    <property type="entry name" value="SIALIC ACID TRAP TRANSPORTER PERMEASE PROTEIN SIAT-RELATED"/>
    <property type="match status" value="1"/>
</dbReference>
<feature type="transmembrane region" description="Helical" evidence="7">
    <location>
        <begin position="242"/>
        <end position="260"/>
    </location>
</feature>
<dbReference type="GeneID" id="93656863"/>